<proteinExistence type="predicted"/>
<dbReference type="HOGENOM" id="CLU_1993360_0_0_1"/>
<reference evidence="3" key="2">
    <citation type="submission" date="2015-01" db="EMBL/GenBank/DDBJ databases">
        <title>Evolutionary Origins and Diversification of the Mycorrhizal Mutualists.</title>
        <authorList>
            <consortium name="DOE Joint Genome Institute"/>
            <consortium name="Mycorrhizal Genomics Consortium"/>
            <person name="Kohler A."/>
            <person name="Kuo A."/>
            <person name="Nagy L.G."/>
            <person name="Floudas D."/>
            <person name="Copeland A."/>
            <person name="Barry K.W."/>
            <person name="Cichocki N."/>
            <person name="Veneault-Fourrey C."/>
            <person name="LaButti K."/>
            <person name="Lindquist E.A."/>
            <person name="Lipzen A."/>
            <person name="Lundell T."/>
            <person name="Morin E."/>
            <person name="Murat C."/>
            <person name="Riley R."/>
            <person name="Ohm R."/>
            <person name="Sun H."/>
            <person name="Tunlid A."/>
            <person name="Henrissat B."/>
            <person name="Grigoriev I.V."/>
            <person name="Hibbett D.S."/>
            <person name="Martin F."/>
        </authorList>
    </citation>
    <scope>NUCLEOTIDE SEQUENCE [LARGE SCALE GENOMIC DNA]</scope>
    <source>
        <strain evidence="3">Ve08.2h10</strain>
    </source>
</reference>
<keyword evidence="3" id="KW-1185">Reference proteome</keyword>
<dbReference type="AlphaFoldDB" id="A0A0D0D1Z9"/>
<name>A0A0D0D1Z9_9AGAM</name>
<dbReference type="Proteomes" id="UP000054538">
    <property type="component" value="Unassembled WGS sequence"/>
</dbReference>
<reference evidence="2 3" key="1">
    <citation type="submission" date="2014-04" db="EMBL/GenBank/DDBJ databases">
        <authorList>
            <consortium name="DOE Joint Genome Institute"/>
            <person name="Kuo A."/>
            <person name="Kohler A."/>
            <person name="Jargeat P."/>
            <person name="Nagy L.G."/>
            <person name="Floudas D."/>
            <person name="Copeland A."/>
            <person name="Barry K.W."/>
            <person name="Cichocki N."/>
            <person name="Veneault-Fourrey C."/>
            <person name="LaButti K."/>
            <person name="Lindquist E.A."/>
            <person name="Lipzen A."/>
            <person name="Lundell T."/>
            <person name="Morin E."/>
            <person name="Murat C."/>
            <person name="Sun H."/>
            <person name="Tunlid A."/>
            <person name="Henrissat B."/>
            <person name="Grigoriev I.V."/>
            <person name="Hibbett D.S."/>
            <person name="Martin F."/>
            <person name="Nordberg H.P."/>
            <person name="Cantor M.N."/>
            <person name="Hua S.X."/>
        </authorList>
    </citation>
    <scope>NUCLEOTIDE SEQUENCE [LARGE SCALE GENOMIC DNA]</scope>
    <source>
        <strain evidence="2 3">Ve08.2h10</strain>
    </source>
</reference>
<evidence type="ECO:0000313" key="2">
    <source>
        <dbReference type="EMBL" id="KIK73889.1"/>
    </source>
</evidence>
<protein>
    <submittedName>
        <fullName evidence="2">Uncharacterized protein</fullName>
    </submittedName>
</protein>
<gene>
    <name evidence="2" type="ORF">PAXRUDRAFT_571085</name>
</gene>
<feature type="compositionally biased region" description="Basic and acidic residues" evidence="1">
    <location>
        <begin position="20"/>
        <end position="33"/>
    </location>
</feature>
<dbReference type="EMBL" id="KN829339">
    <property type="protein sequence ID" value="KIK73889.1"/>
    <property type="molecule type" value="Genomic_DNA"/>
</dbReference>
<sequence>MGNSSSQSRQRGQFGDFDTDAARSKSTEGRARVNDQWSPPTAPPPYQHYDPSAAPGGQQTAPIPHVPGSSNDTKDRHQDIEYLKTPMRQNSREDALLTLCQYDTVVIMDDSGSMTFENRWGQGIE</sequence>
<dbReference type="OrthoDB" id="2142040at2759"/>
<dbReference type="InParanoid" id="A0A0D0D1Z9"/>
<organism evidence="2 3">
    <name type="scientific">Paxillus rubicundulus Ve08.2h10</name>
    <dbReference type="NCBI Taxonomy" id="930991"/>
    <lineage>
        <taxon>Eukaryota</taxon>
        <taxon>Fungi</taxon>
        <taxon>Dikarya</taxon>
        <taxon>Basidiomycota</taxon>
        <taxon>Agaricomycotina</taxon>
        <taxon>Agaricomycetes</taxon>
        <taxon>Agaricomycetidae</taxon>
        <taxon>Boletales</taxon>
        <taxon>Paxilineae</taxon>
        <taxon>Paxillaceae</taxon>
        <taxon>Paxillus</taxon>
    </lineage>
</organism>
<evidence type="ECO:0000256" key="1">
    <source>
        <dbReference type="SAM" id="MobiDB-lite"/>
    </source>
</evidence>
<feature type="region of interest" description="Disordered" evidence="1">
    <location>
        <begin position="1"/>
        <end position="78"/>
    </location>
</feature>
<accession>A0A0D0D1Z9</accession>
<evidence type="ECO:0000313" key="3">
    <source>
        <dbReference type="Proteomes" id="UP000054538"/>
    </source>
</evidence>
<feature type="compositionally biased region" description="Low complexity" evidence="1">
    <location>
        <begin position="1"/>
        <end position="11"/>
    </location>
</feature>